<evidence type="ECO:0000313" key="2">
    <source>
        <dbReference type="Proteomes" id="UP000585474"/>
    </source>
</evidence>
<keyword evidence="2" id="KW-1185">Reference proteome</keyword>
<organism evidence="1 2">
    <name type="scientific">Actinidia rufa</name>
    <dbReference type="NCBI Taxonomy" id="165716"/>
    <lineage>
        <taxon>Eukaryota</taxon>
        <taxon>Viridiplantae</taxon>
        <taxon>Streptophyta</taxon>
        <taxon>Embryophyta</taxon>
        <taxon>Tracheophyta</taxon>
        <taxon>Spermatophyta</taxon>
        <taxon>Magnoliopsida</taxon>
        <taxon>eudicotyledons</taxon>
        <taxon>Gunneridae</taxon>
        <taxon>Pentapetalae</taxon>
        <taxon>asterids</taxon>
        <taxon>Ericales</taxon>
        <taxon>Actinidiaceae</taxon>
        <taxon>Actinidia</taxon>
    </lineage>
</organism>
<protein>
    <submittedName>
        <fullName evidence="1">Uncharacterized protein</fullName>
    </submittedName>
</protein>
<sequence length="110" mass="12803">MFLFLCAAHTTSDLKGYVPFTWFLTELFRRNGVCMPLDLIRNEPKGAIDRSSLSRSEGQRKKRRLKAMVLETEQSFGMTKLKKEIAKLRAKMNTHMTALEEEFGRHTTMF</sequence>
<evidence type="ECO:0000313" key="1">
    <source>
        <dbReference type="EMBL" id="GFS29786.1"/>
    </source>
</evidence>
<reference evidence="2" key="1">
    <citation type="submission" date="2019-07" db="EMBL/GenBank/DDBJ databases">
        <title>De Novo Assembly of kiwifruit Actinidia rufa.</title>
        <authorList>
            <person name="Sugita-Konishi S."/>
            <person name="Sato K."/>
            <person name="Mori E."/>
            <person name="Abe Y."/>
            <person name="Kisaki G."/>
            <person name="Hamano K."/>
            <person name="Suezawa K."/>
            <person name="Otani M."/>
            <person name="Fukuda T."/>
            <person name="Manabe T."/>
            <person name="Gomi K."/>
            <person name="Tabuchi M."/>
            <person name="Akimitsu K."/>
            <person name="Kataoka I."/>
        </authorList>
    </citation>
    <scope>NUCLEOTIDE SEQUENCE [LARGE SCALE GENOMIC DNA]</scope>
    <source>
        <strain evidence="2">cv. Fuchu</strain>
    </source>
</reference>
<dbReference type="EMBL" id="BJWL01000099">
    <property type="protein sequence ID" value="GFS29786.1"/>
    <property type="molecule type" value="Genomic_DNA"/>
</dbReference>
<gene>
    <name evidence="1" type="ORF">Acr_00g0008460</name>
</gene>
<name>A0A7J0D8N9_9ERIC</name>
<dbReference type="AlphaFoldDB" id="A0A7J0D8N9"/>
<accession>A0A7J0D8N9</accession>
<proteinExistence type="predicted"/>
<comment type="caution">
    <text evidence="1">The sequence shown here is derived from an EMBL/GenBank/DDBJ whole genome shotgun (WGS) entry which is preliminary data.</text>
</comment>
<dbReference type="Proteomes" id="UP000585474">
    <property type="component" value="Unassembled WGS sequence"/>
</dbReference>